<dbReference type="PANTHER" id="PTHR22576">
    <property type="entry name" value="MUCOSA ASSOCIATED LYMPHOID TISSUE LYMPHOMA TRANSLOCATION PROTEIN 1/PARACASPASE"/>
    <property type="match status" value="1"/>
</dbReference>
<protein>
    <submittedName>
        <fullName evidence="2">Caspase family protein</fullName>
    </submittedName>
</protein>
<keyword evidence="3" id="KW-1185">Reference proteome</keyword>
<proteinExistence type="predicted"/>
<evidence type="ECO:0000259" key="1">
    <source>
        <dbReference type="Pfam" id="PF00656"/>
    </source>
</evidence>
<dbReference type="GO" id="GO:0006508">
    <property type="term" value="P:proteolysis"/>
    <property type="evidence" value="ECO:0007669"/>
    <property type="project" value="InterPro"/>
</dbReference>
<dbReference type="EMBL" id="JAPFQP010000003">
    <property type="protein sequence ID" value="MCX2719920.1"/>
    <property type="molecule type" value="Genomic_DNA"/>
</dbReference>
<dbReference type="InterPro" id="IPR046880">
    <property type="entry name" value="TPR-S"/>
</dbReference>
<dbReference type="Pfam" id="PF20308">
    <property type="entry name" value="TPR-S"/>
    <property type="match status" value="1"/>
</dbReference>
<dbReference type="Pfam" id="PF00656">
    <property type="entry name" value="Peptidase_C14"/>
    <property type="match status" value="1"/>
</dbReference>
<comment type="caution">
    <text evidence="2">The sequence shown here is derived from an EMBL/GenBank/DDBJ whole genome shotgun (WGS) entry which is preliminary data.</text>
</comment>
<evidence type="ECO:0000313" key="2">
    <source>
        <dbReference type="EMBL" id="MCX2719920.1"/>
    </source>
</evidence>
<feature type="domain" description="Peptidase C14 caspase" evidence="1">
    <location>
        <begin position="8"/>
        <end position="196"/>
    </location>
</feature>
<dbReference type="InterPro" id="IPR052039">
    <property type="entry name" value="Caspase-related_regulators"/>
</dbReference>
<dbReference type="Proteomes" id="UP001207116">
    <property type="component" value="Unassembled WGS sequence"/>
</dbReference>
<dbReference type="RefSeq" id="WP_266013155.1">
    <property type="nucleotide sequence ID" value="NZ_JAPFQP010000003.1"/>
</dbReference>
<dbReference type="InterPro" id="IPR011600">
    <property type="entry name" value="Pept_C14_caspase"/>
</dbReference>
<dbReference type="AlphaFoldDB" id="A0AAE3MLA9"/>
<accession>A0AAE3MLA9</accession>
<dbReference type="InterPro" id="IPR029030">
    <property type="entry name" value="Caspase-like_dom_sf"/>
</dbReference>
<name>A0AAE3MLA9_9FLAO</name>
<gene>
    <name evidence="2" type="ORF">OO016_09930</name>
</gene>
<dbReference type="GO" id="GO:0004197">
    <property type="term" value="F:cysteine-type endopeptidase activity"/>
    <property type="evidence" value="ECO:0007669"/>
    <property type="project" value="InterPro"/>
</dbReference>
<organism evidence="2 3">
    <name type="scientific">Lentiprolixibacter aurantiacus</name>
    <dbReference type="NCBI Taxonomy" id="2993939"/>
    <lineage>
        <taxon>Bacteria</taxon>
        <taxon>Pseudomonadati</taxon>
        <taxon>Bacteroidota</taxon>
        <taxon>Flavobacteriia</taxon>
        <taxon>Flavobacteriales</taxon>
        <taxon>Flavobacteriaceae</taxon>
        <taxon>Lentiprolixibacter</taxon>
    </lineage>
</organism>
<reference evidence="2" key="1">
    <citation type="submission" date="2022-11" db="EMBL/GenBank/DDBJ databases">
        <title>The characterization of three novel Bacteroidetes species and genomic analysis of their roles in tidal elemental geochemical cycles.</title>
        <authorList>
            <person name="Ma K.-J."/>
        </authorList>
    </citation>
    <scope>NUCLEOTIDE SEQUENCE</scope>
    <source>
        <strain evidence="2">M415</strain>
    </source>
</reference>
<dbReference type="SUPFAM" id="SSF52129">
    <property type="entry name" value="Caspase-like"/>
    <property type="match status" value="1"/>
</dbReference>
<sequence length="461" mass="52560">MLVHKNQFALIIGVGDDLPYTIDDAIKLRDTLIDPGLVGYPKENVILRTGKEADRAGILGAFDELREKTDQDSSILFYYSGHGGKYTSQHKFYLQPYGMTAENYATTWVKAEELRDKINALDSKNLVMFLDCCHAEGMLQSGLEDFYGLAQKLNDEGGVWVVASCQDNQKSWRLPGDENSLFTECLLEVLSGKHTSPFMDPKITITDVVEYIFEEVPRRAIRVLNPKTEEPIQQQPFAKFQMSENVVLSHFPKNIDTHEAIVADLERKADKIDERSFIKLLQSMEIIGRRDHAIELLEKHERAHNDADLLNALGDLYKGRYLETNYEADGQHALKCHQEALELALADEDGEQVFLNAINLAFLYLMLDLNKKQMRDYAKQAHDAAKDYFYPSPDKFGTMGEACIYLYRLDEAKEHYAKVGGEGGIRARMKIYQDAHKVYTTLYNDNPEDPFLKFLETTLLG</sequence>
<evidence type="ECO:0000313" key="3">
    <source>
        <dbReference type="Proteomes" id="UP001207116"/>
    </source>
</evidence>
<dbReference type="Gene3D" id="3.40.50.1460">
    <property type="match status" value="1"/>
</dbReference>
<dbReference type="PANTHER" id="PTHR22576:SF37">
    <property type="entry name" value="MUCOSA-ASSOCIATED LYMPHOID TISSUE LYMPHOMA TRANSLOCATION PROTEIN 1"/>
    <property type="match status" value="1"/>
</dbReference>